<keyword evidence="1" id="KW-0472">Membrane</keyword>
<evidence type="ECO:0000313" key="3">
    <source>
        <dbReference type="Proteomes" id="UP001370299"/>
    </source>
</evidence>
<organism evidence="2 3">
    <name type="scientific">Curtobacterium citreum</name>
    <dbReference type="NCBI Taxonomy" id="2036"/>
    <lineage>
        <taxon>Bacteria</taxon>
        <taxon>Bacillati</taxon>
        <taxon>Actinomycetota</taxon>
        <taxon>Actinomycetes</taxon>
        <taxon>Micrococcales</taxon>
        <taxon>Microbacteriaceae</taxon>
        <taxon>Curtobacterium</taxon>
    </lineage>
</organism>
<protein>
    <submittedName>
        <fullName evidence="2">Uncharacterized protein</fullName>
    </submittedName>
</protein>
<name>A0ABU8Y6H2_9MICO</name>
<dbReference type="EMBL" id="JBBLYY010000019">
    <property type="protein sequence ID" value="MEK0170430.1"/>
    <property type="molecule type" value="Genomic_DNA"/>
</dbReference>
<feature type="transmembrane region" description="Helical" evidence="1">
    <location>
        <begin position="52"/>
        <end position="74"/>
    </location>
</feature>
<gene>
    <name evidence="2" type="ORF">WMN62_03010</name>
</gene>
<keyword evidence="1" id="KW-0812">Transmembrane</keyword>
<evidence type="ECO:0000256" key="1">
    <source>
        <dbReference type="SAM" id="Phobius"/>
    </source>
</evidence>
<feature type="transmembrane region" description="Helical" evidence="1">
    <location>
        <begin position="7"/>
        <end position="32"/>
    </location>
</feature>
<comment type="caution">
    <text evidence="2">The sequence shown here is derived from an EMBL/GenBank/DDBJ whole genome shotgun (WGS) entry which is preliminary data.</text>
</comment>
<accession>A0ABU8Y6H2</accession>
<evidence type="ECO:0000313" key="2">
    <source>
        <dbReference type="EMBL" id="MEK0170430.1"/>
    </source>
</evidence>
<proteinExistence type="predicted"/>
<dbReference type="RefSeq" id="WP_131846747.1">
    <property type="nucleotide sequence ID" value="NZ_JBBKAP010000009.1"/>
</dbReference>
<reference evidence="2 3" key="1">
    <citation type="submission" date="2024-03" db="EMBL/GenBank/DDBJ databases">
        <title>Whole genomes of four grape xylem sap localized bacterial endophytes.</title>
        <authorList>
            <person name="Kumar G."/>
            <person name="Savka M.A."/>
        </authorList>
    </citation>
    <scope>NUCLEOTIDE SEQUENCE [LARGE SCALE GENOMIC DNA]</scope>
    <source>
        <strain evidence="2 3">RIT_GXS8</strain>
    </source>
</reference>
<keyword evidence="1" id="KW-1133">Transmembrane helix</keyword>
<keyword evidence="3" id="KW-1185">Reference proteome</keyword>
<dbReference type="Proteomes" id="UP001370299">
    <property type="component" value="Unassembled WGS sequence"/>
</dbReference>
<sequence length="82" mass="9110">MTVGARAARWIIVGSVVVGLALTVYATSYWLFPTSFQLQERLPDGSINPRAWADLLVSYILALGCFAVAGWVGVQRLRTRRR</sequence>